<sequence>MSTLFYLHEDMIEMASESEILELTQDERQQLLKFDRLTDMSVVFLLQLLLRVPEGVKFYEFVIKTAVKKAKRDGGKPQIEAAIFCRLGHLLLLLEQYEKALSAYQKYYQLHECHWKITGITSQSISVLLAFIA</sequence>
<dbReference type="InterPro" id="IPR019734">
    <property type="entry name" value="TPR_rpt"/>
</dbReference>
<name>A0ABY7E2W9_MYAAR</name>
<evidence type="ECO:0000256" key="1">
    <source>
        <dbReference type="PROSITE-ProRule" id="PRU00339"/>
    </source>
</evidence>
<evidence type="ECO:0000313" key="3">
    <source>
        <dbReference type="Proteomes" id="UP001164746"/>
    </source>
</evidence>
<evidence type="ECO:0000313" key="2">
    <source>
        <dbReference type="EMBL" id="WAR03287.1"/>
    </source>
</evidence>
<organism evidence="2 3">
    <name type="scientific">Mya arenaria</name>
    <name type="common">Soft-shell clam</name>
    <dbReference type="NCBI Taxonomy" id="6604"/>
    <lineage>
        <taxon>Eukaryota</taxon>
        <taxon>Metazoa</taxon>
        <taxon>Spiralia</taxon>
        <taxon>Lophotrochozoa</taxon>
        <taxon>Mollusca</taxon>
        <taxon>Bivalvia</taxon>
        <taxon>Autobranchia</taxon>
        <taxon>Heteroconchia</taxon>
        <taxon>Euheterodonta</taxon>
        <taxon>Imparidentia</taxon>
        <taxon>Neoheterodontei</taxon>
        <taxon>Myida</taxon>
        <taxon>Myoidea</taxon>
        <taxon>Myidae</taxon>
        <taxon>Mya</taxon>
    </lineage>
</organism>
<dbReference type="InterPro" id="IPR011990">
    <property type="entry name" value="TPR-like_helical_dom_sf"/>
</dbReference>
<dbReference type="SUPFAM" id="SSF48452">
    <property type="entry name" value="TPR-like"/>
    <property type="match status" value="1"/>
</dbReference>
<gene>
    <name evidence="2" type="ORF">MAR_009845</name>
</gene>
<dbReference type="Proteomes" id="UP001164746">
    <property type="component" value="Chromosome 4"/>
</dbReference>
<accession>A0ABY7E2W9</accession>
<protein>
    <submittedName>
        <fullName evidence="2">UTY-like protein</fullName>
    </submittedName>
</protein>
<keyword evidence="1" id="KW-0802">TPR repeat</keyword>
<feature type="repeat" description="TPR" evidence="1">
    <location>
        <begin position="81"/>
        <end position="114"/>
    </location>
</feature>
<reference evidence="2" key="1">
    <citation type="submission" date="2022-11" db="EMBL/GenBank/DDBJ databases">
        <title>Centuries of genome instability and evolution in soft-shell clam transmissible cancer (bioRxiv).</title>
        <authorList>
            <person name="Hart S.F.M."/>
            <person name="Yonemitsu M.A."/>
            <person name="Giersch R.M."/>
            <person name="Beal B.F."/>
            <person name="Arriagada G."/>
            <person name="Davis B.W."/>
            <person name="Ostrander E.A."/>
            <person name="Goff S.P."/>
            <person name="Metzger M.J."/>
        </authorList>
    </citation>
    <scope>NUCLEOTIDE SEQUENCE</scope>
    <source>
        <strain evidence="2">MELC-2E11</strain>
        <tissue evidence="2">Siphon/mantle</tissue>
    </source>
</reference>
<dbReference type="PROSITE" id="PS50005">
    <property type="entry name" value="TPR"/>
    <property type="match status" value="1"/>
</dbReference>
<keyword evidence="3" id="KW-1185">Reference proteome</keyword>
<dbReference type="EMBL" id="CP111015">
    <property type="protein sequence ID" value="WAR03287.1"/>
    <property type="molecule type" value="Genomic_DNA"/>
</dbReference>
<proteinExistence type="predicted"/>